<protein>
    <recommendedName>
        <fullName evidence="3">Peptidase M23</fullName>
    </recommendedName>
</protein>
<evidence type="ECO:0000313" key="1">
    <source>
        <dbReference type="EMBL" id="KHQ55030.1"/>
    </source>
</evidence>
<comment type="caution">
    <text evidence="1">The sequence shown here is derived from an EMBL/GenBank/DDBJ whole genome shotgun (WGS) entry which is preliminary data.</text>
</comment>
<sequence length="54" mass="5551">MKKLIATGAALMAAAPAMAHPGSHMHPHGAESWLSLLPAVALIVVAGLIAWGRR</sequence>
<proteinExistence type="predicted"/>
<keyword evidence="2" id="KW-1185">Reference proteome</keyword>
<name>A0A0B3RVV0_9RHOB</name>
<evidence type="ECO:0008006" key="3">
    <source>
        <dbReference type="Google" id="ProtNLM"/>
    </source>
</evidence>
<gene>
    <name evidence="1" type="ORF">OA50_00064</name>
</gene>
<evidence type="ECO:0000313" key="2">
    <source>
        <dbReference type="Proteomes" id="UP000030960"/>
    </source>
</evidence>
<dbReference type="AlphaFoldDB" id="A0A0B3RVV0"/>
<dbReference type="Proteomes" id="UP000030960">
    <property type="component" value="Unassembled WGS sequence"/>
</dbReference>
<dbReference type="RefSeq" id="WP_165775088.1">
    <property type="nucleotide sequence ID" value="NZ_JAHVJH010000003.1"/>
</dbReference>
<dbReference type="STRING" id="561184.SAMN05216376_10366"/>
<organism evidence="1 2">
    <name type="scientific">Mameliella alba</name>
    <dbReference type="NCBI Taxonomy" id="561184"/>
    <lineage>
        <taxon>Bacteria</taxon>
        <taxon>Pseudomonadati</taxon>
        <taxon>Pseudomonadota</taxon>
        <taxon>Alphaproteobacteria</taxon>
        <taxon>Rhodobacterales</taxon>
        <taxon>Roseobacteraceae</taxon>
        <taxon>Mameliella</taxon>
    </lineage>
</organism>
<accession>A0A0B3RVV0</accession>
<dbReference type="EMBL" id="JSUQ01000001">
    <property type="protein sequence ID" value="KHQ55030.1"/>
    <property type="molecule type" value="Genomic_DNA"/>
</dbReference>
<reference evidence="1 2" key="1">
    <citation type="submission" date="2014-10" db="EMBL/GenBank/DDBJ databases">
        <title>Genome sequence of Ponticoccus sp. strain UMTAT08 isolated from clonal culture of toxic dinoflagellate Alexandrium tamiyavanichii.</title>
        <authorList>
            <person name="Gan H.Y."/>
            <person name="Muhd D.-D."/>
            <person name="Mohd Noor M.E."/>
            <person name="Yeong Y.S."/>
            <person name="Usup G."/>
        </authorList>
    </citation>
    <scope>NUCLEOTIDE SEQUENCE [LARGE SCALE GENOMIC DNA]</scope>
    <source>
        <strain evidence="1 2">UMTAT08</strain>
    </source>
</reference>